<proteinExistence type="predicted"/>
<dbReference type="AlphaFoldDB" id="A0A9N9CLI4"/>
<comment type="caution">
    <text evidence="1">The sequence shown here is derived from an EMBL/GenBank/DDBJ whole genome shotgun (WGS) entry which is preliminary data.</text>
</comment>
<keyword evidence="2" id="KW-1185">Reference proteome</keyword>
<feature type="non-terminal residue" evidence="1">
    <location>
        <position position="58"/>
    </location>
</feature>
<dbReference type="Proteomes" id="UP000789572">
    <property type="component" value="Unassembled WGS sequence"/>
</dbReference>
<name>A0A9N9CLI4_9GLOM</name>
<evidence type="ECO:0000313" key="2">
    <source>
        <dbReference type="Proteomes" id="UP000789572"/>
    </source>
</evidence>
<protein>
    <submittedName>
        <fullName evidence="1">10188_t:CDS:1</fullName>
    </submittedName>
</protein>
<reference evidence="1" key="1">
    <citation type="submission" date="2021-06" db="EMBL/GenBank/DDBJ databases">
        <authorList>
            <person name="Kallberg Y."/>
            <person name="Tangrot J."/>
            <person name="Rosling A."/>
        </authorList>
    </citation>
    <scope>NUCLEOTIDE SEQUENCE</scope>
    <source>
        <strain evidence="1">IA702</strain>
    </source>
</reference>
<evidence type="ECO:0000313" key="1">
    <source>
        <dbReference type="EMBL" id="CAG8605631.1"/>
    </source>
</evidence>
<accession>A0A9N9CLI4</accession>
<dbReference type="EMBL" id="CAJVPJ010001847">
    <property type="protein sequence ID" value="CAG8605631.1"/>
    <property type="molecule type" value="Genomic_DNA"/>
</dbReference>
<organism evidence="1 2">
    <name type="scientific">Paraglomus occultum</name>
    <dbReference type="NCBI Taxonomy" id="144539"/>
    <lineage>
        <taxon>Eukaryota</taxon>
        <taxon>Fungi</taxon>
        <taxon>Fungi incertae sedis</taxon>
        <taxon>Mucoromycota</taxon>
        <taxon>Glomeromycotina</taxon>
        <taxon>Glomeromycetes</taxon>
        <taxon>Paraglomerales</taxon>
        <taxon>Paraglomeraceae</taxon>
        <taxon>Paraglomus</taxon>
    </lineage>
</organism>
<gene>
    <name evidence="1" type="ORF">POCULU_LOCUS7695</name>
</gene>
<sequence>MAFANEKSRQTKEEFLDWLTETKKWPDVAQKAEEFEWDELLSFDKGIRKEKFGAMKAR</sequence>